<dbReference type="OrthoDB" id="9813426at2"/>
<evidence type="ECO:0000256" key="4">
    <source>
        <dbReference type="ARBA" id="ARBA00022692"/>
    </source>
</evidence>
<accession>A0A136Q063</accession>
<evidence type="ECO:0000256" key="1">
    <source>
        <dbReference type="ARBA" id="ARBA00004651"/>
    </source>
</evidence>
<comment type="caution">
    <text evidence="9">The sequence shown here is derived from an EMBL/GenBank/DDBJ whole genome shotgun (WGS) entry which is preliminary data.</text>
</comment>
<evidence type="ECO:0000313" key="10">
    <source>
        <dbReference type="Proteomes" id="UP000070366"/>
    </source>
</evidence>
<organism evidence="9 10">
    <name type="scientific">Christensenella minuta</name>
    <dbReference type="NCBI Taxonomy" id="626937"/>
    <lineage>
        <taxon>Bacteria</taxon>
        <taxon>Bacillati</taxon>
        <taxon>Bacillota</taxon>
        <taxon>Clostridia</taxon>
        <taxon>Christensenellales</taxon>
        <taxon>Christensenellaceae</taxon>
        <taxon>Christensenella</taxon>
    </lineage>
</organism>
<comment type="subcellular location">
    <subcellularLocation>
        <location evidence="1">Cell membrane</location>
        <topology evidence="1">Multi-pass membrane protein</topology>
    </subcellularLocation>
</comment>
<reference evidence="10" key="1">
    <citation type="submission" date="2016-02" db="EMBL/GenBank/DDBJ databases">
        <authorList>
            <person name="Mitreva M."/>
            <person name="Pepin K.H."/>
            <person name="Mihindukulasuriya K.A."/>
            <person name="Fulton R."/>
            <person name="Fronick C."/>
            <person name="O'Laughlin M."/>
            <person name="Miner T."/>
            <person name="Herter B."/>
            <person name="Rosa B.A."/>
            <person name="Cordes M."/>
            <person name="Tomlinson C."/>
            <person name="Wollam A."/>
            <person name="Palsikar V.B."/>
            <person name="Mardis E.R."/>
            <person name="Wilson R.K."/>
        </authorList>
    </citation>
    <scope>NUCLEOTIDE SEQUENCE [LARGE SCALE GENOMIC DNA]</scope>
    <source>
        <strain evidence="10">DSM 22607</strain>
    </source>
</reference>
<evidence type="ECO:0000256" key="3">
    <source>
        <dbReference type="ARBA" id="ARBA00022475"/>
    </source>
</evidence>
<comment type="similarity">
    <text evidence="2">Belongs to the DedA family.</text>
</comment>
<evidence type="ECO:0000259" key="8">
    <source>
        <dbReference type="Pfam" id="PF09335"/>
    </source>
</evidence>
<dbReference type="GO" id="GO:0005886">
    <property type="term" value="C:plasma membrane"/>
    <property type="evidence" value="ECO:0007669"/>
    <property type="project" value="UniProtKB-SubCell"/>
</dbReference>
<evidence type="ECO:0000256" key="2">
    <source>
        <dbReference type="ARBA" id="ARBA00010792"/>
    </source>
</evidence>
<dbReference type="AlphaFoldDB" id="A0A136Q063"/>
<keyword evidence="5 7" id="KW-1133">Transmembrane helix</keyword>
<keyword evidence="6 7" id="KW-0472">Membrane</keyword>
<keyword evidence="4 7" id="KW-0812">Transmembrane</keyword>
<keyword evidence="3" id="KW-1003">Cell membrane</keyword>
<feature type="domain" description="VTT" evidence="8">
    <location>
        <begin position="29"/>
        <end position="160"/>
    </location>
</feature>
<dbReference type="Pfam" id="PF09335">
    <property type="entry name" value="VTT_dom"/>
    <property type="match status" value="1"/>
</dbReference>
<dbReference type="RefSeq" id="WP_066522787.1">
    <property type="nucleotide sequence ID" value="NZ_CABMOF010000010.1"/>
</dbReference>
<dbReference type="Proteomes" id="UP000070366">
    <property type="component" value="Unassembled WGS sequence"/>
</dbReference>
<dbReference type="EMBL" id="LSZW01000067">
    <property type="protein sequence ID" value="KXK64079.1"/>
    <property type="molecule type" value="Genomic_DNA"/>
</dbReference>
<name>A0A136Q063_9FIRM</name>
<feature type="transmembrane region" description="Helical" evidence="7">
    <location>
        <begin position="12"/>
        <end position="29"/>
    </location>
</feature>
<gene>
    <name evidence="9" type="ORF">HMPREF3293_03127</name>
</gene>
<proteinExistence type="inferred from homology"/>
<dbReference type="InterPro" id="IPR032816">
    <property type="entry name" value="VTT_dom"/>
</dbReference>
<dbReference type="PANTHER" id="PTHR42709">
    <property type="entry name" value="ALKALINE PHOSPHATASE LIKE PROTEIN"/>
    <property type="match status" value="1"/>
</dbReference>
<keyword evidence="10" id="KW-1185">Reference proteome</keyword>
<feature type="transmembrane region" description="Helical" evidence="7">
    <location>
        <begin position="49"/>
        <end position="71"/>
    </location>
</feature>
<feature type="transmembrane region" description="Helical" evidence="7">
    <location>
        <begin position="173"/>
        <end position="196"/>
    </location>
</feature>
<evidence type="ECO:0000313" key="9">
    <source>
        <dbReference type="EMBL" id="KXK64079.1"/>
    </source>
</evidence>
<protein>
    <submittedName>
        <fullName evidence="9">SNARE-like domain protein</fullName>
    </submittedName>
</protein>
<evidence type="ECO:0000256" key="6">
    <source>
        <dbReference type="ARBA" id="ARBA00023136"/>
    </source>
</evidence>
<evidence type="ECO:0000256" key="7">
    <source>
        <dbReference type="SAM" id="Phobius"/>
    </source>
</evidence>
<dbReference type="InterPro" id="IPR051311">
    <property type="entry name" value="DedA_domain"/>
</dbReference>
<evidence type="ECO:0000256" key="5">
    <source>
        <dbReference type="ARBA" id="ARBA00022989"/>
    </source>
</evidence>
<dbReference type="KEGG" id="cmiu:B1H56_13635"/>
<feature type="transmembrane region" description="Helical" evidence="7">
    <location>
        <begin position="140"/>
        <end position="161"/>
    </location>
</feature>
<dbReference type="STRING" id="626937.HMPREF3293_03127"/>
<dbReference type="PANTHER" id="PTHR42709:SF6">
    <property type="entry name" value="UNDECAPRENYL PHOSPHATE TRANSPORTER A"/>
    <property type="match status" value="1"/>
</dbReference>
<sequence>MDWIVTLMDQFGYAGVGLLIAVENIFPPIPSEVVLAFGGFMTTYSSLGVWGVVLAATAGSVAGALVLYWVGRMLNAERLEKWLGGKLGRILHLRPDDVEKARVWFEKRGGKAVFLCRFIPIVRSLISVPAGMTRMNVSKFLAFSAAGTFLWNLVLVNLGAFMGASWEKIADAVGAYAGAVAAVIAAALLAAGFLFYKKRLAKKKGTV</sequence>